<keyword evidence="2" id="KW-1185">Reference proteome</keyword>
<organism evidence="1 2">
    <name type="scientific">Araneus ventricosus</name>
    <name type="common">Orbweaver spider</name>
    <name type="synonym">Epeira ventricosa</name>
    <dbReference type="NCBI Taxonomy" id="182803"/>
    <lineage>
        <taxon>Eukaryota</taxon>
        <taxon>Metazoa</taxon>
        <taxon>Ecdysozoa</taxon>
        <taxon>Arthropoda</taxon>
        <taxon>Chelicerata</taxon>
        <taxon>Arachnida</taxon>
        <taxon>Araneae</taxon>
        <taxon>Araneomorphae</taxon>
        <taxon>Entelegynae</taxon>
        <taxon>Araneoidea</taxon>
        <taxon>Araneidae</taxon>
        <taxon>Araneus</taxon>
    </lineage>
</organism>
<sequence length="68" mass="7794">TQQRPTRDPVDFFTHLCLQQQQQTINLTKVSSITNVPLPGVRLLRKAMGPKKLRLLESEQHCSKPENV</sequence>
<accession>A0A4Y2VHN4</accession>
<evidence type="ECO:0000313" key="1">
    <source>
        <dbReference type="EMBL" id="GBO24102.1"/>
    </source>
</evidence>
<feature type="non-terminal residue" evidence="1">
    <location>
        <position position="1"/>
    </location>
</feature>
<protein>
    <submittedName>
        <fullName evidence="1">Uncharacterized protein</fullName>
    </submittedName>
</protein>
<name>A0A4Y2VHN4_ARAVE</name>
<dbReference type="EMBL" id="BGPR01047096">
    <property type="protein sequence ID" value="GBO24102.1"/>
    <property type="molecule type" value="Genomic_DNA"/>
</dbReference>
<proteinExistence type="predicted"/>
<dbReference type="Proteomes" id="UP000499080">
    <property type="component" value="Unassembled WGS sequence"/>
</dbReference>
<dbReference type="AlphaFoldDB" id="A0A4Y2VHN4"/>
<reference evidence="1 2" key="1">
    <citation type="journal article" date="2019" name="Sci. Rep.">
        <title>Orb-weaving spider Araneus ventricosus genome elucidates the spidroin gene catalogue.</title>
        <authorList>
            <person name="Kono N."/>
            <person name="Nakamura H."/>
            <person name="Ohtoshi R."/>
            <person name="Moran D.A.P."/>
            <person name="Shinohara A."/>
            <person name="Yoshida Y."/>
            <person name="Fujiwara M."/>
            <person name="Mori M."/>
            <person name="Tomita M."/>
            <person name="Arakawa K."/>
        </authorList>
    </citation>
    <scope>NUCLEOTIDE SEQUENCE [LARGE SCALE GENOMIC DNA]</scope>
</reference>
<gene>
    <name evidence="1" type="ORF">AVEN_213339_1</name>
</gene>
<comment type="caution">
    <text evidence="1">The sequence shown here is derived from an EMBL/GenBank/DDBJ whole genome shotgun (WGS) entry which is preliminary data.</text>
</comment>
<evidence type="ECO:0000313" key="2">
    <source>
        <dbReference type="Proteomes" id="UP000499080"/>
    </source>
</evidence>